<evidence type="ECO:0000313" key="2">
    <source>
        <dbReference type="EMBL" id="QCD55681.1"/>
    </source>
</evidence>
<gene>
    <name evidence="2" type="ORF">CEB94_12950</name>
</gene>
<dbReference type="PROSITE" id="PS50005">
    <property type="entry name" value="TPR"/>
    <property type="match status" value="2"/>
</dbReference>
<dbReference type="Pfam" id="PF13432">
    <property type="entry name" value="TPR_16"/>
    <property type="match status" value="2"/>
</dbReference>
<dbReference type="EMBL" id="CP021978">
    <property type="protein sequence ID" value="QCD55681.1"/>
    <property type="molecule type" value="Genomic_DNA"/>
</dbReference>
<dbReference type="RefSeq" id="WP_175432337.1">
    <property type="nucleotide sequence ID" value="NZ_CP021978.1"/>
</dbReference>
<feature type="repeat" description="TPR" evidence="1">
    <location>
        <begin position="312"/>
        <end position="345"/>
    </location>
</feature>
<keyword evidence="3" id="KW-1185">Reference proteome</keyword>
<dbReference type="Proteomes" id="UP000495940">
    <property type="component" value="Chromosome"/>
</dbReference>
<dbReference type="GO" id="GO:0042802">
    <property type="term" value="F:identical protein binding"/>
    <property type="evidence" value="ECO:0007669"/>
    <property type="project" value="InterPro"/>
</dbReference>
<organism evidence="2 3">
    <name type="scientific">Streptomyces hawaiiensis</name>
    <dbReference type="NCBI Taxonomy" id="67305"/>
    <lineage>
        <taxon>Bacteria</taxon>
        <taxon>Bacillati</taxon>
        <taxon>Actinomycetota</taxon>
        <taxon>Actinomycetes</taxon>
        <taxon>Kitasatosporales</taxon>
        <taxon>Streptomycetaceae</taxon>
        <taxon>Streptomyces</taxon>
    </lineage>
</organism>
<sequence length="500" mass="55171">MGFLPVKELLHGARTDSWPRQALIGLKLLSPDDPACAAVEETESLTDAAQAHDRIRFFLKDRLVRNFRDVGRAWARDAGSVSVEVAGCEHLDDGSRLFFETLATLGTDVTVRLFPGAPGTDVAPAYEENARERRVEHLCSTAGSPGEGDLDFLMEEADRYLSLGDSWSAERILSVVLNHRAEPAVWGKLGLSYAMQGRTMEAEFCYLRWRESTSAVAATGADYALSMLYARHHPPFLRSLDKAAEFLEHGYALLQRSRQADVEDLDFHKVFNRNGYALVEFRRGRVDEAIALLTDGIARLRSGSAKNRMHQTVLVYNLAQCYRRSGHHAEAIRAYRQLLELDGKMPEYHMELAHCHLDLGDFTEALACLLTARDLGPSIQEVHSLLGFTYLQLGRPDDAVSAYRAAHAFVPGDNDALYDLAYALGESEDYESALKLLLCADLTGLPPDSAVKFLTLTAEQHAAAGDLPAARQALQEVVVLAPDDRDARANLDQVVAAMTG</sequence>
<dbReference type="KEGG" id="shaw:CEB94_12950"/>
<dbReference type="PANTHER" id="PTHR12558:SF13">
    <property type="entry name" value="CELL DIVISION CYCLE PROTEIN 27 HOMOLOG"/>
    <property type="match status" value="1"/>
</dbReference>
<reference evidence="2 3" key="1">
    <citation type="submission" date="2017-06" db="EMBL/GenBank/DDBJ databases">
        <title>Complete Genome Sequence of Streptomyces hawaiiensis NRRL 15010 and insights into acyldepsipeptides biosynthesis.</title>
        <authorList>
            <person name="Mariita R.M."/>
            <person name="Sello J.K."/>
        </authorList>
    </citation>
    <scope>NUCLEOTIDE SEQUENCE [LARGE SCALE GENOMIC DNA]</scope>
    <source>
        <strain evidence="2 3">ATCC 12236</strain>
    </source>
</reference>
<dbReference type="InterPro" id="IPR019734">
    <property type="entry name" value="TPR_rpt"/>
</dbReference>
<dbReference type="SUPFAM" id="SSF48452">
    <property type="entry name" value="TPR-like"/>
    <property type="match status" value="1"/>
</dbReference>
<name>A0A6G5RCY5_9ACTN</name>
<dbReference type="AlphaFoldDB" id="A0A6G5RCY5"/>
<feature type="repeat" description="TPR" evidence="1">
    <location>
        <begin position="380"/>
        <end position="413"/>
    </location>
</feature>
<dbReference type="InterPro" id="IPR011717">
    <property type="entry name" value="TPR-4"/>
</dbReference>
<keyword evidence="1" id="KW-0802">TPR repeat</keyword>
<evidence type="ECO:0000256" key="1">
    <source>
        <dbReference type="PROSITE-ProRule" id="PRU00339"/>
    </source>
</evidence>
<dbReference type="Gene3D" id="1.25.40.10">
    <property type="entry name" value="Tetratricopeptide repeat domain"/>
    <property type="match status" value="1"/>
</dbReference>
<dbReference type="PANTHER" id="PTHR12558">
    <property type="entry name" value="CELL DIVISION CYCLE 16,23,27"/>
    <property type="match status" value="1"/>
</dbReference>
<evidence type="ECO:0000313" key="3">
    <source>
        <dbReference type="Proteomes" id="UP000495940"/>
    </source>
</evidence>
<protein>
    <submittedName>
        <fullName evidence="2">Uncharacterized protein</fullName>
    </submittedName>
</protein>
<accession>A0A6G5RCY5</accession>
<proteinExistence type="predicted"/>
<dbReference type="InterPro" id="IPR011990">
    <property type="entry name" value="TPR-like_helical_dom_sf"/>
</dbReference>
<dbReference type="SMART" id="SM00028">
    <property type="entry name" value="TPR"/>
    <property type="match status" value="5"/>
</dbReference>
<dbReference type="Pfam" id="PF07721">
    <property type="entry name" value="TPR_4"/>
    <property type="match status" value="1"/>
</dbReference>